<dbReference type="InterPro" id="IPR050432">
    <property type="entry name" value="FAD-linked_Oxidoreductases_BP"/>
</dbReference>
<dbReference type="InterPro" id="IPR006094">
    <property type="entry name" value="Oxid_FAD_bind_N"/>
</dbReference>
<dbReference type="RefSeq" id="WP_264281794.1">
    <property type="nucleotide sequence ID" value="NZ_CP107006.1"/>
</dbReference>
<dbReference type="Gene3D" id="3.30.465.10">
    <property type="match status" value="1"/>
</dbReference>
<sequence length="464" mass="51617">MNIREPVVYLGNFYSIAMPVQKTEKLAGWGNYPVIESYTGSVRSAADVQQVLEQYTLVPRGLGRSYGDQAVNAQNYVGDCTHMNYFLDWNEAEGILECGAGASLEEIITAFAPKGWLPMICPGTKFVTIGGAIANDIHGKAHHTDGSFVNCVVSFTILLADGSIVTASRDERPDLFWANFGGLGLLGVILTARIKLRKIETTYFKQKSLKIKNLDHMLEALDTYDHEYNYSVAWIDALAKGANTGSGVLTLGNAAKLADLPEKLKAAPLKLHPTSKLAVPFYMPNFTLNNFTVRILNKVIGFVQNSPKEFIHYEKFFFPLDAINNWNRGYGKRGFIQYQFVIPETNGKQVLTEILNMIADSGCTPFLNVFKKMGDGQGLLSFPFKGYTLAIDFPVTKKLFEFTPKLDAKVLHAGGRLYLGKDALLAEGMFKAMYPQYAEWKEVKQKYDPQTKFSSNIGRRLGLS</sequence>
<reference evidence="4" key="1">
    <citation type="submission" date="2022-10" db="EMBL/GenBank/DDBJ databases">
        <title>Chitinophaga sp. nov., isolated from soil.</title>
        <authorList>
            <person name="Jeon C.O."/>
        </authorList>
    </citation>
    <scope>NUCLEOTIDE SEQUENCE</scope>
    <source>
        <strain evidence="4">R8</strain>
    </source>
</reference>
<dbReference type="SUPFAM" id="SSF56176">
    <property type="entry name" value="FAD-binding/transporter-associated domain-like"/>
    <property type="match status" value="1"/>
</dbReference>
<dbReference type="InterPro" id="IPR007173">
    <property type="entry name" value="ALO_C"/>
</dbReference>
<evidence type="ECO:0000256" key="1">
    <source>
        <dbReference type="ARBA" id="ARBA00005466"/>
    </source>
</evidence>
<evidence type="ECO:0000259" key="3">
    <source>
        <dbReference type="PROSITE" id="PS51387"/>
    </source>
</evidence>
<dbReference type="InterPro" id="IPR016166">
    <property type="entry name" value="FAD-bd_PCMH"/>
</dbReference>
<feature type="domain" description="FAD-binding PCMH-type" evidence="3">
    <location>
        <begin position="31"/>
        <end position="199"/>
    </location>
</feature>
<evidence type="ECO:0000313" key="4">
    <source>
        <dbReference type="EMBL" id="UYQ93787.1"/>
    </source>
</evidence>
<dbReference type="EMBL" id="CP107006">
    <property type="protein sequence ID" value="UYQ93787.1"/>
    <property type="molecule type" value="Genomic_DNA"/>
</dbReference>
<dbReference type="Pfam" id="PF01565">
    <property type="entry name" value="FAD_binding_4"/>
    <property type="match status" value="1"/>
</dbReference>
<dbReference type="InterPro" id="IPR016169">
    <property type="entry name" value="FAD-bd_PCMH_sub2"/>
</dbReference>
<evidence type="ECO:0000256" key="2">
    <source>
        <dbReference type="ARBA" id="ARBA00023002"/>
    </source>
</evidence>
<proteinExistence type="inferred from homology"/>
<accession>A0ABY6J5C8</accession>
<dbReference type="Pfam" id="PF04030">
    <property type="entry name" value="ALO"/>
    <property type="match status" value="1"/>
</dbReference>
<dbReference type="PANTHER" id="PTHR13878:SF53">
    <property type="entry name" value="CYTOKININ DEHYDROGENASE 6"/>
    <property type="match status" value="1"/>
</dbReference>
<dbReference type="Proteomes" id="UP001162741">
    <property type="component" value="Chromosome"/>
</dbReference>
<dbReference type="PANTHER" id="PTHR13878">
    <property type="entry name" value="GULONOLACTONE OXIDASE"/>
    <property type="match status" value="1"/>
</dbReference>
<protein>
    <submittedName>
        <fullName evidence="4">FAD-binding oxidoreductase</fullName>
    </submittedName>
</protein>
<dbReference type="InterPro" id="IPR036318">
    <property type="entry name" value="FAD-bd_PCMH-like_sf"/>
</dbReference>
<name>A0ABY6J5C8_9BACT</name>
<keyword evidence="2" id="KW-0560">Oxidoreductase</keyword>
<dbReference type="PROSITE" id="PS51387">
    <property type="entry name" value="FAD_PCMH"/>
    <property type="match status" value="1"/>
</dbReference>
<gene>
    <name evidence="4" type="ORF">MKQ68_01590</name>
</gene>
<keyword evidence="5" id="KW-1185">Reference proteome</keyword>
<organism evidence="4 5">
    <name type="scientific">Chitinophaga horti</name>
    <dbReference type="NCBI Taxonomy" id="2920382"/>
    <lineage>
        <taxon>Bacteria</taxon>
        <taxon>Pseudomonadati</taxon>
        <taxon>Bacteroidota</taxon>
        <taxon>Chitinophagia</taxon>
        <taxon>Chitinophagales</taxon>
        <taxon>Chitinophagaceae</taxon>
        <taxon>Chitinophaga</taxon>
    </lineage>
</organism>
<comment type="similarity">
    <text evidence="1">Belongs to the oxygen-dependent FAD-linked oxidoreductase family.</text>
</comment>
<evidence type="ECO:0000313" key="5">
    <source>
        <dbReference type="Proteomes" id="UP001162741"/>
    </source>
</evidence>